<proteinExistence type="predicted"/>
<dbReference type="OrthoDB" id="1552870at2759"/>
<dbReference type="SMR" id="A0A3B6RNK0"/>
<dbReference type="Proteomes" id="UP000019116">
    <property type="component" value="Chromosome 7A"/>
</dbReference>
<accession>A0A3B6RNK0</accession>
<dbReference type="GO" id="GO:0003676">
    <property type="term" value="F:nucleic acid binding"/>
    <property type="evidence" value="ECO:0007669"/>
    <property type="project" value="InterPro"/>
</dbReference>
<evidence type="ECO:0000313" key="3">
    <source>
        <dbReference type="Proteomes" id="UP000019116"/>
    </source>
</evidence>
<protein>
    <recommendedName>
        <fullName evidence="1">RNase H type-1 domain-containing protein</fullName>
    </recommendedName>
</protein>
<feature type="domain" description="RNase H type-1" evidence="1">
    <location>
        <begin position="3"/>
        <end position="76"/>
    </location>
</feature>
<reference evidence="2" key="1">
    <citation type="submission" date="2018-08" db="EMBL/GenBank/DDBJ databases">
        <authorList>
            <person name="Rossello M."/>
        </authorList>
    </citation>
    <scope>NUCLEOTIDE SEQUENCE [LARGE SCALE GENOMIC DNA]</scope>
    <source>
        <strain evidence="2">cv. Chinese Spring</strain>
    </source>
</reference>
<dbReference type="InterPro" id="IPR002156">
    <property type="entry name" value="RNaseH_domain"/>
</dbReference>
<dbReference type="Pfam" id="PF13456">
    <property type="entry name" value="RVT_3"/>
    <property type="match status" value="1"/>
</dbReference>
<dbReference type="Gramene" id="TraesROB_scaffold_091844_01G000100.1">
    <property type="protein sequence ID" value="TraesROB_scaffold_091844_01G000100.1"/>
    <property type="gene ID" value="TraesROB_scaffold_091844_01G000100"/>
</dbReference>
<sequence length="119" mass="13506">MDAVDEGLRLALHWSNLPLTMEIDCAKLLQLIPSRDVGRSRYAYQVSEIRMILVQERNISLAKISRHTNAASHTLTCMGWVQQQTACWLRNFPNEIASIVKSECKHLSCLMKVPSPAKK</sequence>
<dbReference type="GO" id="GO:0004523">
    <property type="term" value="F:RNA-DNA hybrid ribonuclease activity"/>
    <property type="evidence" value="ECO:0007669"/>
    <property type="project" value="InterPro"/>
</dbReference>
<dbReference type="Gramene" id="TraesCS7A03G1288300.1">
    <property type="protein sequence ID" value="TraesCS7A03G1288300.1.CDS1"/>
    <property type="gene ID" value="TraesCS7A03G1288300"/>
</dbReference>
<dbReference type="Gramene" id="TraesCS7A02G530000.1">
    <property type="protein sequence ID" value="TraesCS7A02G530000.1.cds1"/>
    <property type="gene ID" value="TraesCS7A02G530000"/>
</dbReference>
<name>A0A3B6RNK0_WHEAT</name>
<evidence type="ECO:0000259" key="1">
    <source>
        <dbReference type="Pfam" id="PF13456"/>
    </source>
</evidence>
<dbReference type="EnsemblPlants" id="TraesCS7A02G530000.1">
    <property type="protein sequence ID" value="TraesCS7A02G530000.1.cds1"/>
    <property type="gene ID" value="TraesCS7A02G530000"/>
</dbReference>
<reference evidence="2" key="2">
    <citation type="submission" date="2018-10" db="UniProtKB">
        <authorList>
            <consortium name="EnsemblPlants"/>
        </authorList>
    </citation>
    <scope>IDENTIFICATION</scope>
</reference>
<organism evidence="2">
    <name type="scientific">Triticum aestivum</name>
    <name type="common">Wheat</name>
    <dbReference type="NCBI Taxonomy" id="4565"/>
    <lineage>
        <taxon>Eukaryota</taxon>
        <taxon>Viridiplantae</taxon>
        <taxon>Streptophyta</taxon>
        <taxon>Embryophyta</taxon>
        <taxon>Tracheophyta</taxon>
        <taxon>Spermatophyta</taxon>
        <taxon>Magnoliopsida</taxon>
        <taxon>Liliopsida</taxon>
        <taxon>Poales</taxon>
        <taxon>Poaceae</taxon>
        <taxon>BOP clade</taxon>
        <taxon>Pooideae</taxon>
        <taxon>Triticodae</taxon>
        <taxon>Triticeae</taxon>
        <taxon>Triticinae</taxon>
        <taxon>Triticum</taxon>
    </lineage>
</organism>
<dbReference type="AlphaFoldDB" id="A0A3B6RNK0"/>
<keyword evidence="3" id="KW-1185">Reference proteome</keyword>
<evidence type="ECO:0000313" key="2">
    <source>
        <dbReference type="EnsemblPlants" id="TraesCS7A02G530000.1.cds1"/>
    </source>
</evidence>